<evidence type="ECO:0000313" key="1">
    <source>
        <dbReference type="EMBL" id="MDA5624323.1"/>
    </source>
</evidence>
<dbReference type="Pfam" id="PF11319">
    <property type="entry name" value="VasI"/>
    <property type="match status" value="1"/>
</dbReference>
<sequence length="301" mass="35238">MRKMILIMLLPLSVFANQDPKKCADIESVSHRLDCYDSIFGKKEVRKESAKEDNKETKWVYSESKSEMSNTEYVQVSIDSENSVNFSFPYQGEQKARLRLWRSKKGNTDYLTFSIKKGQIVCRTGSGCSLSIKIDDDDEFYIKGDEPSDSDSTYTTVKLTGDEAFRISRASKILIQPTIYKQGYPIFKFDVKNNPYPCCAKYPFFKVLLPNIENGATPNLELVKEEISQKTFKQCMIFLPYRLEDKNLAWDESGVYTKKEHKDSVEWVKYQDDYVEKFICNKKSKQQKNIMYRYTDHIFRF</sequence>
<proteinExistence type="predicted"/>
<reference evidence="1" key="1">
    <citation type="submission" date="2022-07" db="EMBL/GenBank/DDBJ databases">
        <title>Genome-based characterization of novel serogroup A variants of Pasteurella multocida.</title>
        <authorList>
            <person name="Prajapati A."/>
            <person name="Yogisharadhya R."/>
            <person name="Mohanty N."/>
            <person name="Chanda M."/>
            <person name="Mendem S.K."/>
            <person name="Siddaramappa S."/>
            <person name="Shivachandra S.B."/>
        </authorList>
    </citation>
    <scope>NUCLEOTIDE SEQUENCE</scope>
    <source>
        <strain evidence="1">NIVEDIPm19</strain>
    </source>
</reference>
<evidence type="ECO:0000313" key="2">
    <source>
        <dbReference type="Proteomes" id="UP001145481"/>
    </source>
</evidence>
<comment type="caution">
    <text evidence="1">The sequence shown here is derived from an EMBL/GenBank/DDBJ whole genome shotgun (WGS) entry which is preliminary data.</text>
</comment>
<dbReference type="AlphaFoldDB" id="A0A9X3US37"/>
<dbReference type="Proteomes" id="UP001145481">
    <property type="component" value="Unassembled WGS sequence"/>
</dbReference>
<protein>
    <submittedName>
        <fullName evidence="1">Type VI secretion system-associated protein TagO</fullName>
    </submittedName>
</protein>
<dbReference type="EMBL" id="JANJHC010000053">
    <property type="protein sequence ID" value="MDA5624323.1"/>
    <property type="molecule type" value="Genomic_DNA"/>
</dbReference>
<gene>
    <name evidence="1" type="ORF">NM948_12390</name>
</gene>
<dbReference type="RefSeq" id="WP_064964924.1">
    <property type="nucleotide sequence ID" value="NZ_JADMLJ010000054.1"/>
</dbReference>
<organism evidence="1 2">
    <name type="scientific">Pasteurella multocida</name>
    <dbReference type="NCBI Taxonomy" id="747"/>
    <lineage>
        <taxon>Bacteria</taxon>
        <taxon>Pseudomonadati</taxon>
        <taxon>Pseudomonadota</taxon>
        <taxon>Gammaproteobacteria</taxon>
        <taxon>Pasteurellales</taxon>
        <taxon>Pasteurellaceae</taxon>
        <taxon>Pasteurella</taxon>
    </lineage>
</organism>
<accession>A0A9X3US37</accession>
<name>A0A9X3US37_PASMD</name>
<dbReference type="InterPro" id="IPR017738">
    <property type="entry name" value="T6SS-assoc_VCA0118"/>
</dbReference>